<dbReference type="InterPro" id="IPR052218">
    <property type="entry name" value="Preflagellin_Peptidase"/>
</dbReference>
<evidence type="ECO:0000313" key="10">
    <source>
        <dbReference type="Proteomes" id="UP001149411"/>
    </source>
</evidence>
<evidence type="ECO:0000259" key="8">
    <source>
        <dbReference type="Pfam" id="PF06847"/>
    </source>
</evidence>
<feature type="transmembrane region" description="Helical" evidence="6">
    <location>
        <begin position="264"/>
        <end position="290"/>
    </location>
</feature>
<dbReference type="RefSeq" id="WP_266086297.1">
    <property type="nucleotide sequence ID" value="NZ_RKLV01000003.1"/>
</dbReference>
<evidence type="ECO:0000256" key="1">
    <source>
        <dbReference type="ARBA" id="ARBA00004651"/>
    </source>
</evidence>
<dbReference type="InterPro" id="IPR000045">
    <property type="entry name" value="Prepilin_IV_endopep_pep"/>
</dbReference>
<comment type="subcellular location">
    <subcellularLocation>
        <location evidence="1">Cell membrane</location>
        <topology evidence="1">Multi-pass membrane protein</topology>
    </subcellularLocation>
</comment>
<dbReference type="Gene3D" id="1.20.120.1220">
    <property type="match status" value="1"/>
</dbReference>
<dbReference type="InterPro" id="IPR009655">
    <property type="entry name" value="Preflagellin_peptidase_C"/>
</dbReference>
<dbReference type="GO" id="GO:0005886">
    <property type="term" value="C:plasma membrane"/>
    <property type="evidence" value="ECO:0007669"/>
    <property type="project" value="UniProtKB-SubCell"/>
</dbReference>
<feature type="transmembrane region" description="Helical" evidence="6">
    <location>
        <begin position="37"/>
        <end position="54"/>
    </location>
</feature>
<name>A0A9Q4GI45_9EURY</name>
<feature type="transmembrane region" description="Helical" evidence="6">
    <location>
        <begin position="60"/>
        <end position="81"/>
    </location>
</feature>
<evidence type="ECO:0000256" key="3">
    <source>
        <dbReference type="ARBA" id="ARBA00022692"/>
    </source>
</evidence>
<feature type="transmembrane region" description="Helical" evidence="6">
    <location>
        <begin position="6"/>
        <end position="25"/>
    </location>
</feature>
<keyword evidence="10" id="KW-1185">Reference proteome</keyword>
<reference evidence="9" key="1">
    <citation type="submission" date="2022-09" db="EMBL/GenBank/DDBJ databases">
        <title>Haloadaptaus new haloarchaeum isolated from saline soil.</title>
        <authorList>
            <person name="Duran-Viseras A."/>
            <person name="Sanchez-Porro C."/>
            <person name="Ventosa A."/>
        </authorList>
    </citation>
    <scope>NUCLEOTIDE SEQUENCE</scope>
    <source>
        <strain evidence="9">F3-133</strain>
    </source>
</reference>
<keyword evidence="4 6" id="KW-1133">Transmembrane helix</keyword>
<feature type="transmembrane region" description="Helical" evidence="6">
    <location>
        <begin position="121"/>
        <end position="143"/>
    </location>
</feature>
<gene>
    <name evidence="9" type="ORF">EGH25_03680</name>
</gene>
<feature type="domain" description="Preflagellin peptidase C-terminal" evidence="8">
    <location>
        <begin position="153"/>
        <end position="281"/>
    </location>
</feature>
<organism evidence="9 10">
    <name type="scientific">Halorutilus salinus</name>
    <dbReference type="NCBI Taxonomy" id="2487751"/>
    <lineage>
        <taxon>Archaea</taxon>
        <taxon>Methanobacteriati</taxon>
        <taxon>Methanobacteriota</taxon>
        <taxon>Stenosarchaea group</taxon>
        <taxon>Halobacteria</taxon>
        <taxon>Halorutilales</taxon>
        <taxon>Halorutilaceae</taxon>
        <taxon>Halorutilus</taxon>
    </lineage>
</organism>
<proteinExistence type="predicted"/>
<dbReference type="GO" id="GO:0004190">
    <property type="term" value="F:aspartic-type endopeptidase activity"/>
    <property type="evidence" value="ECO:0007669"/>
    <property type="project" value="UniProtKB-EC"/>
</dbReference>
<sequence>MEPAAYVDAVRVLAAVSVFAYASYLDIRDRRVPHRTWYPLVAVGAVALVADLFVRDPGTVVLYATASLALGAVFGYGFYYLGTFGGADRYALVVLGFLFPVYPSFPTPLGTFPVVVPDAPFFVLSVLGNTVLAGIAYPASLFVRNAARRDTVNPALMALGRRVTTDELHDEFGRIIGTDEDVSLRGNGVLGGNTDGIRDIDFVRDYVDWADFDSLRGVRDAEDLRLGRFVEETAWESDDLRNDAEELRELASHDAVWISPGIPFIVPIFAGLLVALTVGDVLFIVIRAVFGL</sequence>
<dbReference type="AlphaFoldDB" id="A0A9Q4GI45"/>
<dbReference type="Pfam" id="PF01478">
    <property type="entry name" value="Peptidase_A24"/>
    <property type="match status" value="1"/>
</dbReference>
<accession>A0A9Q4GI45</accession>
<dbReference type="EMBL" id="RKLV01000003">
    <property type="protein sequence ID" value="MCX2818453.1"/>
    <property type="molecule type" value="Genomic_DNA"/>
</dbReference>
<keyword evidence="5 6" id="KW-0472">Membrane</keyword>
<dbReference type="PANTHER" id="PTHR36506:SF1">
    <property type="entry name" value="PREFLAGELLIN PEPTIDASE"/>
    <property type="match status" value="1"/>
</dbReference>
<keyword evidence="2" id="KW-1003">Cell membrane</keyword>
<evidence type="ECO:0000256" key="6">
    <source>
        <dbReference type="SAM" id="Phobius"/>
    </source>
</evidence>
<evidence type="ECO:0000256" key="4">
    <source>
        <dbReference type="ARBA" id="ARBA00022989"/>
    </source>
</evidence>
<evidence type="ECO:0000256" key="2">
    <source>
        <dbReference type="ARBA" id="ARBA00022475"/>
    </source>
</evidence>
<evidence type="ECO:0000313" key="9">
    <source>
        <dbReference type="EMBL" id="MCX2818453.1"/>
    </source>
</evidence>
<evidence type="ECO:0000259" key="7">
    <source>
        <dbReference type="Pfam" id="PF01478"/>
    </source>
</evidence>
<feature type="domain" description="Prepilin type IV endopeptidase peptidase" evidence="7">
    <location>
        <begin position="14"/>
        <end position="123"/>
    </location>
</feature>
<keyword evidence="3 6" id="KW-0812">Transmembrane</keyword>
<evidence type="ECO:0000256" key="5">
    <source>
        <dbReference type="ARBA" id="ARBA00023136"/>
    </source>
</evidence>
<feature type="transmembrane region" description="Helical" evidence="6">
    <location>
        <begin position="90"/>
        <end position="109"/>
    </location>
</feature>
<protein>
    <submittedName>
        <fullName evidence="9">Prepilin peptidase</fullName>
        <ecNumber evidence="9">3.4.23.43</ecNumber>
    </submittedName>
</protein>
<dbReference type="PANTHER" id="PTHR36506">
    <property type="entry name" value="PREFLAGELLIN PEPTIDASE"/>
    <property type="match status" value="1"/>
</dbReference>
<dbReference type="Pfam" id="PF06847">
    <property type="entry name" value="Arc_PepC_II"/>
    <property type="match status" value="1"/>
</dbReference>
<keyword evidence="9" id="KW-0378">Hydrolase</keyword>
<dbReference type="Proteomes" id="UP001149411">
    <property type="component" value="Unassembled WGS sequence"/>
</dbReference>
<dbReference type="EC" id="3.4.23.43" evidence="9"/>
<comment type="caution">
    <text evidence="9">The sequence shown here is derived from an EMBL/GenBank/DDBJ whole genome shotgun (WGS) entry which is preliminary data.</text>
</comment>